<feature type="transmembrane region" description="Helical" evidence="9">
    <location>
        <begin position="234"/>
        <end position="255"/>
    </location>
</feature>
<dbReference type="AlphaFoldDB" id="A0A348AEE9"/>
<keyword evidence="13" id="KW-1185">Reference proteome</keyword>
<dbReference type="OrthoDB" id="9762517at2"/>
<evidence type="ECO:0000259" key="10">
    <source>
        <dbReference type="PROSITE" id="PS50893"/>
    </source>
</evidence>
<dbReference type="InterPro" id="IPR011527">
    <property type="entry name" value="ABC1_TM_dom"/>
</dbReference>
<evidence type="ECO:0000256" key="7">
    <source>
        <dbReference type="ARBA" id="ARBA00022989"/>
    </source>
</evidence>
<evidence type="ECO:0000256" key="5">
    <source>
        <dbReference type="ARBA" id="ARBA00022741"/>
    </source>
</evidence>
<evidence type="ECO:0000256" key="6">
    <source>
        <dbReference type="ARBA" id="ARBA00022840"/>
    </source>
</evidence>
<dbReference type="GO" id="GO:0005886">
    <property type="term" value="C:plasma membrane"/>
    <property type="evidence" value="ECO:0007669"/>
    <property type="project" value="UniProtKB-SubCell"/>
</dbReference>
<feature type="transmembrane region" description="Helical" evidence="9">
    <location>
        <begin position="157"/>
        <end position="175"/>
    </location>
</feature>
<dbReference type="GO" id="GO:0005524">
    <property type="term" value="F:ATP binding"/>
    <property type="evidence" value="ECO:0007669"/>
    <property type="project" value="UniProtKB-KW"/>
</dbReference>
<evidence type="ECO:0000313" key="12">
    <source>
        <dbReference type="EMBL" id="BBB89447.1"/>
    </source>
</evidence>
<dbReference type="PANTHER" id="PTHR24221:SF654">
    <property type="entry name" value="ATP-BINDING CASSETTE SUB-FAMILY B MEMBER 6"/>
    <property type="match status" value="1"/>
</dbReference>
<comment type="subcellular location">
    <subcellularLocation>
        <location evidence="1">Cell membrane</location>
        <topology evidence="1">Multi-pass membrane protein</topology>
    </subcellularLocation>
</comment>
<keyword evidence="7 9" id="KW-1133">Transmembrane helix</keyword>
<dbReference type="Proteomes" id="UP000276437">
    <property type="component" value="Chromosome"/>
</dbReference>
<dbReference type="KEGG" id="mana:MAMMFC1_00080"/>
<dbReference type="InterPro" id="IPR017871">
    <property type="entry name" value="ABC_transporter-like_CS"/>
</dbReference>
<dbReference type="GO" id="GO:0140359">
    <property type="term" value="F:ABC-type transporter activity"/>
    <property type="evidence" value="ECO:0007669"/>
    <property type="project" value="InterPro"/>
</dbReference>
<keyword evidence="6 12" id="KW-0067">ATP-binding</keyword>
<dbReference type="PROSITE" id="PS50893">
    <property type="entry name" value="ABC_TRANSPORTER_2"/>
    <property type="match status" value="1"/>
</dbReference>
<dbReference type="PROSITE" id="PS50929">
    <property type="entry name" value="ABC_TM1F"/>
    <property type="match status" value="1"/>
</dbReference>
<evidence type="ECO:0000256" key="2">
    <source>
        <dbReference type="ARBA" id="ARBA00022448"/>
    </source>
</evidence>
<dbReference type="EMBL" id="AP018449">
    <property type="protein sequence ID" value="BBB89447.1"/>
    <property type="molecule type" value="Genomic_DNA"/>
</dbReference>
<organism evidence="12 13">
    <name type="scientific">Methylomusa anaerophila</name>
    <dbReference type="NCBI Taxonomy" id="1930071"/>
    <lineage>
        <taxon>Bacteria</taxon>
        <taxon>Bacillati</taxon>
        <taxon>Bacillota</taxon>
        <taxon>Negativicutes</taxon>
        <taxon>Selenomonadales</taxon>
        <taxon>Sporomusaceae</taxon>
        <taxon>Methylomusa</taxon>
    </lineage>
</organism>
<gene>
    <name evidence="12" type="ORF">MAMMFC1_00080</name>
</gene>
<dbReference type="SUPFAM" id="SSF52540">
    <property type="entry name" value="P-loop containing nucleoside triphosphate hydrolases"/>
    <property type="match status" value="1"/>
</dbReference>
<proteinExistence type="predicted"/>
<dbReference type="Pfam" id="PF00005">
    <property type="entry name" value="ABC_tran"/>
    <property type="match status" value="1"/>
</dbReference>
<dbReference type="Pfam" id="PF00664">
    <property type="entry name" value="ABC_membrane"/>
    <property type="match status" value="1"/>
</dbReference>
<keyword evidence="2" id="KW-0813">Transport</keyword>
<dbReference type="PROSITE" id="PS00211">
    <property type="entry name" value="ABC_TRANSPORTER_1"/>
    <property type="match status" value="1"/>
</dbReference>
<evidence type="ECO:0000256" key="3">
    <source>
        <dbReference type="ARBA" id="ARBA00022475"/>
    </source>
</evidence>
<evidence type="ECO:0000256" key="1">
    <source>
        <dbReference type="ARBA" id="ARBA00004651"/>
    </source>
</evidence>
<keyword evidence="5" id="KW-0547">Nucleotide-binding</keyword>
<dbReference type="InterPro" id="IPR027417">
    <property type="entry name" value="P-loop_NTPase"/>
</dbReference>
<dbReference type="InterPro" id="IPR039421">
    <property type="entry name" value="Type_1_exporter"/>
</dbReference>
<feature type="transmembrane region" description="Helical" evidence="9">
    <location>
        <begin position="57"/>
        <end position="79"/>
    </location>
</feature>
<keyword evidence="4 9" id="KW-0812">Transmembrane</keyword>
<feature type="transmembrane region" description="Helical" evidence="9">
    <location>
        <begin position="20"/>
        <end position="45"/>
    </location>
</feature>
<evidence type="ECO:0000256" key="8">
    <source>
        <dbReference type="ARBA" id="ARBA00023136"/>
    </source>
</evidence>
<accession>A0A348AEE9</accession>
<dbReference type="Gene3D" id="1.20.1560.10">
    <property type="entry name" value="ABC transporter type 1, transmembrane domain"/>
    <property type="match status" value="1"/>
</dbReference>
<reference evidence="12 13" key="1">
    <citation type="journal article" date="2018" name="Int. J. Syst. Evol. Microbiol.">
        <title>Methylomusa anaerophila gen. nov., sp. nov., an anaerobic methanol-utilizing bacterium isolated from a microbial fuel cell.</title>
        <authorList>
            <person name="Amano N."/>
            <person name="Yamamuro A."/>
            <person name="Miyahara M."/>
            <person name="Kouzuma A."/>
            <person name="Abe T."/>
            <person name="Watanabe K."/>
        </authorList>
    </citation>
    <scope>NUCLEOTIDE SEQUENCE [LARGE SCALE GENOMIC DNA]</scope>
    <source>
        <strain evidence="12 13">MMFC1</strain>
    </source>
</reference>
<feature type="transmembrane region" description="Helical" evidence="9">
    <location>
        <begin position="132"/>
        <end position="151"/>
    </location>
</feature>
<dbReference type="SUPFAM" id="SSF90123">
    <property type="entry name" value="ABC transporter transmembrane region"/>
    <property type="match status" value="1"/>
</dbReference>
<keyword evidence="8 9" id="KW-0472">Membrane</keyword>
<dbReference type="InterPro" id="IPR036640">
    <property type="entry name" value="ABC1_TM_sf"/>
</dbReference>
<dbReference type="GO" id="GO:0016887">
    <property type="term" value="F:ATP hydrolysis activity"/>
    <property type="evidence" value="ECO:0007669"/>
    <property type="project" value="InterPro"/>
</dbReference>
<name>A0A348AEE9_9FIRM</name>
<feature type="domain" description="ABC transmembrane type-1" evidence="11">
    <location>
        <begin position="19"/>
        <end position="288"/>
    </location>
</feature>
<feature type="domain" description="ABC transporter" evidence="10">
    <location>
        <begin position="331"/>
        <end position="567"/>
    </location>
</feature>
<evidence type="ECO:0000256" key="4">
    <source>
        <dbReference type="ARBA" id="ARBA00022692"/>
    </source>
</evidence>
<protein>
    <submittedName>
        <fullName evidence="12">Putative ABC transporter ATP-binding protein</fullName>
    </submittedName>
</protein>
<sequence>MLALLRSLQARELRLMTGAIITFSIIDLAGAAAIFTLLYMVFGVVNGTITHNTIGSYWLGLAVLLFIQAGATTLGDLISHEAGYSLVGRLRESIALRLQQFSLAFYTKEQLGEVSSVVHKDVDTMEMVVAHLWTRMFANILVSIILGSYLFYTHWQLALVMAAGVSLALAVLIAGTRRRQQAHAVNRADNIVMLGYFLEFVKGMPILKSYKKNDLLQRRLNAAVKQFELSSTRLANAVALVLGHYFGWLEISLALVVTGGAYFVLGNELTVVEFILFVVMSKEFLKPFFAAESYYLNYIVVTNSYQRIQRIMTSPVLPDTGSKGFPASSDITFENISFAYDRQNNREALSKINISLPAGSMTALVGPSGSGKTTLTNLLLRFYDPDDGHIRIGGVDIRDIPYDTLLSHITVVMQDTFLFSGAIYENLLMGNQEAIETQVIIAAQQAMIHEEIMALPADYNTVIGEGGAGLSGGQRQRLAIARAILKGAEIIILDEATSNIDPINEHCIQQAISNLARNRTVLVIAHHLRTIKNADQIIVLENGVVVEAGNHTTLLGNGQLYAALWNAQGRDIKNINLENSRRMDLSKQGSTA</sequence>
<dbReference type="InterPro" id="IPR003593">
    <property type="entry name" value="AAA+_ATPase"/>
</dbReference>
<dbReference type="RefSeq" id="WP_126305587.1">
    <property type="nucleotide sequence ID" value="NZ_AP018449.1"/>
</dbReference>
<dbReference type="SMART" id="SM00382">
    <property type="entry name" value="AAA"/>
    <property type="match status" value="1"/>
</dbReference>
<evidence type="ECO:0000256" key="9">
    <source>
        <dbReference type="SAM" id="Phobius"/>
    </source>
</evidence>
<dbReference type="FunFam" id="3.40.50.300:FF:000221">
    <property type="entry name" value="Multidrug ABC transporter ATP-binding protein"/>
    <property type="match status" value="1"/>
</dbReference>
<dbReference type="Gene3D" id="3.40.50.300">
    <property type="entry name" value="P-loop containing nucleotide triphosphate hydrolases"/>
    <property type="match status" value="1"/>
</dbReference>
<evidence type="ECO:0000313" key="13">
    <source>
        <dbReference type="Proteomes" id="UP000276437"/>
    </source>
</evidence>
<dbReference type="InterPro" id="IPR003439">
    <property type="entry name" value="ABC_transporter-like_ATP-bd"/>
</dbReference>
<dbReference type="PANTHER" id="PTHR24221">
    <property type="entry name" value="ATP-BINDING CASSETTE SUB-FAMILY B"/>
    <property type="match status" value="1"/>
</dbReference>
<keyword evidence="3" id="KW-1003">Cell membrane</keyword>
<evidence type="ECO:0000259" key="11">
    <source>
        <dbReference type="PROSITE" id="PS50929"/>
    </source>
</evidence>